<dbReference type="OMA" id="TTEYLLY"/>
<evidence type="ECO:0000313" key="2">
    <source>
        <dbReference type="EMBL" id="VDM99716.1"/>
    </source>
</evidence>
<accession>A0A0N5CSW0</accession>
<reference evidence="2 3" key="2">
    <citation type="submission" date="2018-11" db="EMBL/GenBank/DDBJ databases">
        <authorList>
            <consortium name="Pathogen Informatics"/>
        </authorList>
    </citation>
    <scope>NUCLEOTIDE SEQUENCE [LARGE SCALE GENOMIC DNA]</scope>
</reference>
<dbReference type="STRING" id="103827.A0A0N5CSW0"/>
<dbReference type="EMBL" id="UYYF01001275">
    <property type="protein sequence ID" value="VDM99716.1"/>
    <property type="molecule type" value="Genomic_DNA"/>
</dbReference>
<feature type="region of interest" description="Disordered" evidence="1">
    <location>
        <begin position="143"/>
        <end position="209"/>
    </location>
</feature>
<name>A0A0N5CSW0_THECL</name>
<evidence type="ECO:0000313" key="3">
    <source>
        <dbReference type="Proteomes" id="UP000276776"/>
    </source>
</evidence>
<feature type="region of interest" description="Disordered" evidence="1">
    <location>
        <begin position="96"/>
        <end position="119"/>
    </location>
</feature>
<gene>
    <name evidence="2" type="ORF">TCLT_LOCUS3311</name>
</gene>
<proteinExistence type="predicted"/>
<sequence length="342" mass="37533">MTFHKWMVALRIAKNGRHLFENYLEMRKQQNHTESTPIIQPVKIGIPQVSSPATFIPESNRESVTDVRSHSVSHPHRQQDLQPLLNMNGNVRSLASSKNSLGINNDDSSSPRQNSIIFDQCDDSMTGTIKRAPCDLMMTNRRQSAVTNHRSPSDGIASPSGRSGGTNDSDSDEEQFPPPPSILVATGSDQTGDLYASENRTPTGTPIPRTTFVQHEHLRESNSNQQGQNANYNDSIASVASSNGNYALGMKAVLAPVPPSKPQLIMQNLRNHSNDNGLAFVYHNSCQAGRVTTQAPLLLKKAPPPPPPKRSDTTKLQSTNVEALHSELEIAMARRLHKISQI</sequence>
<feature type="region of interest" description="Disordered" evidence="1">
    <location>
        <begin position="58"/>
        <end position="84"/>
    </location>
</feature>
<evidence type="ECO:0000313" key="4">
    <source>
        <dbReference type="WBParaSite" id="TCLT_0000331601-mRNA-1"/>
    </source>
</evidence>
<feature type="compositionally biased region" description="Basic and acidic residues" evidence="1">
    <location>
        <begin position="59"/>
        <end position="69"/>
    </location>
</feature>
<reference evidence="4" key="1">
    <citation type="submission" date="2017-02" db="UniProtKB">
        <authorList>
            <consortium name="WormBaseParasite"/>
        </authorList>
    </citation>
    <scope>IDENTIFICATION</scope>
</reference>
<feature type="compositionally biased region" description="Low complexity" evidence="1">
    <location>
        <begin position="200"/>
        <end position="209"/>
    </location>
</feature>
<keyword evidence="3" id="KW-1185">Reference proteome</keyword>
<dbReference type="WBParaSite" id="TCLT_0000331601-mRNA-1">
    <property type="protein sequence ID" value="TCLT_0000331601-mRNA-1"/>
    <property type="gene ID" value="TCLT_0000331601"/>
</dbReference>
<dbReference type="Proteomes" id="UP000276776">
    <property type="component" value="Unassembled WGS sequence"/>
</dbReference>
<protein>
    <submittedName>
        <fullName evidence="4">PH domain-containing protein</fullName>
    </submittedName>
</protein>
<evidence type="ECO:0000256" key="1">
    <source>
        <dbReference type="SAM" id="MobiDB-lite"/>
    </source>
</evidence>
<dbReference type="OrthoDB" id="6235964at2759"/>
<organism evidence="4">
    <name type="scientific">Thelazia callipaeda</name>
    <name type="common">Oriental eyeworm</name>
    <name type="synonym">Parasitic nematode</name>
    <dbReference type="NCBI Taxonomy" id="103827"/>
    <lineage>
        <taxon>Eukaryota</taxon>
        <taxon>Metazoa</taxon>
        <taxon>Ecdysozoa</taxon>
        <taxon>Nematoda</taxon>
        <taxon>Chromadorea</taxon>
        <taxon>Rhabditida</taxon>
        <taxon>Spirurina</taxon>
        <taxon>Spiruromorpha</taxon>
        <taxon>Thelazioidea</taxon>
        <taxon>Thelaziidae</taxon>
        <taxon>Thelazia</taxon>
    </lineage>
</organism>
<dbReference type="AlphaFoldDB" id="A0A0N5CSW0"/>